<keyword evidence="3" id="KW-0175">Coiled coil</keyword>
<protein>
    <submittedName>
        <fullName evidence="4">Efflux transporter outer membrane subunit</fullName>
    </submittedName>
</protein>
<keyword evidence="2" id="KW-0732">Signal</keyword>
<reference evidence="4 5" key="1">
    <citation type="journal article" date="2019" name="Environ. Microbiol.">
        <title>Species interactions and distinct microbial communities in high Arctic permafrost affected cryosols are associated with the CH4 and CO2 gas fluxes.</title>
        <authorList>
            <person name="Altshuler I."/>
            <person name="Hamel J."/>
            <person name="Turney S."/>
            <person name="Magnuson E."/>
            <person name="Levesque R."/>
            <person name="Greer C."/>
            <person name="Whyte L.G."/>
        </authorList>
    </citation>
    <scope>NUCLEOTIDE SEQUENCE [LARGE SCALE GENOMIC DNA]</scope>
    <source>
        <strain evidence="4 5">E6.1</strain>
    </source>
</reference>
<sequence>MKPIRSWSALLASVALAGCSLAPPYARPTSPDATQWKPVDGWQPAAPADGAPRGEWWKDFGDTTLDELVVRAHAHNQTLAQAEATYRQARALTREARASLFPTVSATGSVTHSASGGSRTIVTNGVTSAAGSRASTSYNAGLSASWAPDLFGEIRNTVANQRFTEQSRGADLASAQLALDGELVTNYLGLRASDAQIVSLAATVAAYQRSLTIATNRYNAGIVAHSDVFQGQSQLASAQSDLEGEKRTRAQLEDAIATLIGENAAAFTLPAVADWKPVIPNVPVEVPSTLLERRPDIASAERLVAAANAQIGVDRAAFFPSLSLSGSGGFNSDTLSSLFSSASSLWSVGASLAQTIFDGGARRARVAGSRAAYDAAVANYRQVTLTAFQAVQDNLAATAILARQEKLLTTASVAADRSEAAVRFQYQSGIVVYSDVVTAQATAFAARRALIQIRADRQTTAAALVQALGGGWSGGYGAALGQGVP</sequence>
<dbReference type="InterPro" id="IPR010131">
    <property type="entry name" value="MdtP/NodT-like"/>
</dbReference>
<evidence type="ECO:0000313" key="4">
    <source>
        <dbReference type="EMBL" id="TPG56475.1"/>
    </source>
</evidence>
<proteinExistence type="inferred from homology"/>
<dbReference type="Gene3D" id="1.20.1600.10">
    <property type="entry name" value="Outer membrane efflux proteins (OEP)"/>
    <property type="match status" value="1"/>
</dbReference>
<keyword evidence="5" id="KW-1185">Reference proteome</keyword>
<dbReference type="RefSeq" id="WP_140847750.1">
    <property type="nucleotide sequence ID" value="NZ_RCZC01000001.1"/>
</dbReference>
<keyword evidence="2" id="KW-0812">Transmembrane</keyword>
<feature type="chain" id="PRO_5021484382" evidence="2">
    <location>
        <begin position="23"/>
        <end position="485"/>
    </location>
</feature>
<dbReference type="OrthoDB" id="9783100at2"/>
<dbReference type="Pfam" id="PF02321">
    <property type="entry name" value="OEP"/>
    <property type="match status" value="2"/>
</dbReference>
<name>A0A502G3T5_9SPHN</name>
<dbReference type="PANTHER" id="PTHR30203">
    <property type="entry name" value="OUTER MEMBRANE CATION EFFLUX PROTEIN"/>
    <property type="match status" value="1"/>
</dbReference>
<keyword evidence="2" id="KW-0472">Membrane</keyword>
<dbReference type="GO" id="GO:0015562">
    <property type="term" value="F:efflux transmembrane transporter activity"/>
    <property type="evidence" value="ECO:0007669"/>
    <property type="project" value="InterPro"/>
</dbReference>
<dbReference type="PANTHER" id="PTHR30203:SF33">
    <property type="entry name" value="BLR4455 PROTEIN"/>
    <property type="match status" value="1"/>
</dbReference>
<comment type="subcellular location">
    <subcellularLocation>
        <location evidence="2">Cell membrane</location>
        <topology evidence="2">Lipid-anchor</topology>
    </subcellularLocation>
</comment>
<evidence type="ECO:0000256" key="2">
    <source>
        <dbReference type="RuleBase" id="RU362097"/>
    </source>
</evidence>
<feature type="signal peptide" evidence="2">
    <location>
        <begin position="1"/>
        <end position="22"/>
    </location>
</feature>
<dbReference type="InterPro" id="IPR003423">
    <property type="entry name" value="OMP_efflux"/>
</dbReference>
<dbReference type="SUPFAM" id="SSF56954">
    <property type="entry name" value="Outer membrane efflux proteins (OEP)"/>
    <property type="match status" value="1"/>
</dbReference>
<evidence type="ECO:0000313" key="5">
    <source>
        <dbReference type="Proteomes" id="UP000319931"/>
    </source>
</evidence>
<dbReference type="GO" id="GO:0005886">
    <property type="term" value="C:plasma membrane"/>
    <property type="evidence" value="ECO:0007669"/>
    <property type="project" value="UniProtKB-SubCell"/>
</dbReference>
<dbReference type="NCBIfam" id="TIGR01845">
    <property type="entry name" value="outer_NodT"/>
    <property type="match status" value="1"/>
</dbReference>
<keyword evidence="2" id="KW-0564">Palmitate</keyword>
<dbReference type="EMBL" id="RCZC01000001">
    <property type="protein sequence ID" value="TPG56475.1"/>
    <property type="molecule type" value="Genomic_DNA"/>
</dbReference>
<comment type="caution">
    <text evidence="4">The sequence shown here is derived from an EMBL/GenBank/DDBJ whole genome shotgun (WGS) entry which is preliminary data.</text>
</comment>
<keyword evidence="2" id="KW-0449">Lipoprotein</keyword>
<organism evidence="4 5">
    <name type="scientific">Sphingomonas glacialis</name>
    <dbReference type="NCBI Taxonomy" id="658225"/>
    <lineage>
        <taxon>Bacteria</taxon>
        <taxon>Pseudomonadati</taxon>
        <taxon>Pseudomonadota</taxon>
        <taxon>Alphaproteobacteria</taxon>
        <taxon>Sphingomonadales</taxon>
        <taxon>Sphingomonadaceae</taxon>
        <taxon>Sphingomonas</taxon>
    </lineage>
</organism>
<evidence type="ECO:0000256" key="1">
    <source>
        <dbReference type="ARBA" id="ARBA00007613"/>
    </source>
</evidence>
<feature type="coiled-coil region" evidence="3">
    <location>
        <begin position="235"/>
        <end position="262"/>
    </location>
</feature>
<comment type="similarity">
    <text evidence="1 2">Belongs to the outer membrane factor (OMF) (TC 1.B.17) family.</text>
</comment>
<dbReference type="Proteomes" id="UP000319931">
    <property type="component" value="Unassembled WGS sequence"/>
</dbReference>
<dbReference type="Gene3D" id="2.20.200.10">
    <property type="entry name" value="Outer membrane efflux proteins (OEP)"/>
    <property type="match status" value="1"/>
</dbReference>
<evidence type="ECO:0000256" key="3">
    <source>
        <dbReference type="SAM" id="Coils"/>
    </source>
</evidence>
<accession>A0A502G3T5</accession>
<keyword evidence="2" id="KW-1134">Transmembrane beta strand</keyword>
<gene>
    <name evidence="4" type="ORF">EAH76_02735</name>
</gene>
<dbReference type="AlphaFoldDB" id="A0A502G3T5"/>
<dbReference type="PROSITE" id="PS51257">
    <property type="entry name" value="PROKAR_LIPOPROTEIN"/>
    <property type="match status" value="1"/>
</dbReference>